<accession>A0A9W8N9H2</accession>
<organism evidence="5 6">
    <name type="scientific">Xylaria arbuscula</name>
    <dbReference type="NCBI Taxonomy" id="114810"/>
    <lineage>
        <taxon>Eukaryota</taxon>
        <taxon>Fungi</taxon>
        <taxon>Dikarya</taxon>
        <taxon>Ascomycota</taxon>
        <taxon>Pezizomycotina</taxon>
        <taxon>Sordariomycetes</taxon>
        <taxon>Xylariomycetidae</taxon>
        <taxon>Xylariales</taxon>
        <taxon>Xylariaceae</taxon>
        <taxon>Xylaria</taxon>
    </lineage>
</organism>
<gene>
    <name evidence="5" type="ORF">NPX13_g7888</name>
</gene>
<dbReference type="Pfam" id="PF00076">
    <property type="entry name" value="RRM_1"/>
    <property type="match status" value="2"/>
</dbReference>
<evidence type="ECO:0000256" key="2">
    <source>
        <dbReference type="PROSITE-ProRule" id="PRU00176"/>
    </source>
</evidence>
<feature type="domain" description="RRM" evidence="4">
    <location>
        <begin position="191"/>
        <end position="269"/>
    </location>
</feature>
<evidence type="ECO:0000313" key="5">
    <source>
        <dbReference type="EMBL" id="KAJ3564304.1"/>
    </source>
</evidence>
<evidence type="ECO:0000259" key="4">
    <source>
        <dbReference type="PROSITE" id="PS50102"/>
    </source>
</evidence>
<dbReference type="InterPro" id="IPR012677">
    <property type="entry name" value="Nucleotide-bd_a/b_plait_sf"/>
</dbReference>
<proteinExistence type="predicted"/>
<evidence type="ECO:0000256" key="1">
    <source>
        <dbReference type="ARBA" id="ARBA00022884"/>
    </source>
</evidence>
<dbReference type="SMART" id="SM00360">
    <property type="entry name" value="RRM"/>
    <property type="match status" value="2"/>
</dbReference>
<dbReference type="PROSITE" id="PS50102">
    <property type="entry name" value="RRM"/>
    <property type="match status" value="2"/>
</dbReference>
<dbReference type="GO" id="GO:0003723">
    <property type="term" value="F:RNA binding"/>
    <property type="evidence" value="ECO:0007669"/>
    <property type="project" value="UniProtKB-UniRule"/>
</dbReference>
<evidence type="ECO:0000313" key="6">
    <source>
        <dbReference type="Proteomes" id="UP001148614"/>
    </source>
</evidence>
<dbReference type="InterPro" id="IPR052462">
    <property type="entry name" value="SLIRP/GR-RBP-like"/>
</dbReference>
<dbReference type="InterPro" id="IPR000504">
    <property type="entry name" value="RRM_dom"/>
</dbReference>
<dbReference type="Proteomes" id="UP001148614">
    <property type="component" value="Unassembled WGS sequence"/>
</dbReference>
<dbReference type="PANTHER" id="PTHR48027">
    <property type="entry name" value="HETEROGENEOUS NUCLEAR RIBONUCLEOPROTEIN 87F-RELATED"/>
    <property type="match status" value="1"/>
</dbReference>
<protein>
    <recommendedName>
        <fullName evidence="4">RRM domain-containing protein</fullName>
    </recommendedName>
</protein>
<name>A0A9W8N9H2_9PEZI</name>
<dbReference type="SUPFAM" id="SSF54928">
    <property type="entry name" value="RNA-binding domain, RBD"/>
    <property type="match status" value="2"/>
</dbReference>
<dbReference type="VEuPathDB" id="FungiDB:F4678DRAFT_436399"/>
<sequence length="289" mass="32063">MCTPRHCVRRAALRAACSSSRLVAAPRQQAISLVMQLNKANAQTTVSAFLPRHFSQTSAVAAEEDETNAVENAIRAAEDNTSTLDSSLTENERITKDGFTIYVSNVTFDATEAHLQEAFGKYGDILRINIGRDGRGLSRGFGFVTFSNKEAADRAVAEANNSFWHGRRIVVDHRKQGLADNKPRGKGEPTTSIYIGNIPYEASDADLNKLFRSLDNVKDIRVAIDRNTGWPRGFAHADFDDIESAKKAHDFLQTQVLSGRTLRVDYASRRENSRDNNNNNNRGNPFRSS</sequence>
<dbReference type="InterPro" id="IPR035979">
    <property type="entry name" value="RBD_domain_sf"/>
</dbReference>
<dbReference type="EMBL" id="JANPWZ010001634">
    <property type="protein sequence ID" value="KAJ3564304.1"/>
    <property type="molecule type" value="Genomic_DNA"/>
</dbReference>
<evidence type="ECO:0000256" key="3">
    <source>
        <dbReference type="SAM" id="MobiDB-lite"/>
    </source>
</evidence>
<reference evidence="5" key="1">
    <citation type="submission" date="2022-07" db="EMBL/GenBank/DDBJ databases">
        <title>Genome Sequence of Xylaria arbuscula.</title>
        <authorList>
            <person name="Buettner E."/>
        </authorList>
    </citation>
    <scope>NUCLEOTIDE SEQUENCE</scope>
    <source>
        <strain evidence="5">VT107</strain>
    </source>
</reference>
<feature type="domain" description="RRM" evidence="4">
    <location>
        <begin position="99"/>
        <end position="176"/>
    </location>
</feature>
<keyword evidence="1 2" id="KW-0694">RNA-binding</keyword>
<keyword evidence="6" id="KW-1185">Reference proteome</keyword>
<dbReference type="Gene3D" id="3.30.70.330">
    <property type="match status" value="2"/>
</dbReference>
<feature type="compositionally biased region" description="Low complexity" evidence="3">
    <location>
        <begin position="275"/>
        <end position="289"/>
    </location>
</feature>
<comment type="caution">
    <text evidence="5">The sequence shown here is derived from an EMBL/GenBank/DDBJ whole genome shotgun (WGS) entry which is preliminary data.</text>
</comment>
<dbReference type="AlphaFoldDB" id="A0A9W8N9H2"/>
<feature type="region of interest" description="Disordered" evidence="3">
    <location>
        <begin position="267"/>
        <end position="289"/>
    </location>
</feature>
<dbReference type="CDD" id="cd00590">
    <property type="entry name" value="RRM_SF"/>
    <property type="match status" value="1"/>
</dbReference>